<dbReference type="Pfam" id="PF00111">
    <property type="entry name" value="Fer2"/>
    <property type="match status" value="1"/>
</dbReference>
<evidence type="ECO:0000259" key="11">
    <source>
        <dbReference type="PROSITE" id="PS51384"/>
    </source>
</evidence>
<dbReference type="RefSeq" id="WP_126541084.1">
    <property type="nucleotide sequence ID" value="NZ_BSPM01000004.1"/>
</dbReference>
<keyword evidence="3" id="KW-0001">2Fe-2S</keyword>
<dbReference type="CDD" id="cd00207">
    <property type="entry name" value="fer2"/>
    <property type="match status" value="1"/>
</dbReference>
<evidence type="ECO:0000256" key="7">
    <source>
        <dbReference type="ARBA" id="ARBA00023004"/>
    </source>
</evidence>
<organism evidence="12 13">
    <name type="scientific">Oharaeibacter diazotrophicus</name>
    <dbReference type="NCBI Taxonomy" id="1920512"/>
    <lineage>
        <taxon>Bacteria</taxon>
        <taxon>Pseudomonadati</taxon>
        <taxon>Pseudomonadota</taxon>
        <taxon>Alphaproteobacteria</taxon>
        <taxon>Hyphomicrobiales</taxon>
        <taxon>Pleomorphomonadaceae</taxon>
        <taxon>Oharaeibacter</taxon>
    </lineage>
</organism>
<dbReference type="PROSITE" id="PS00197">
    <property type="entry name" value="2FE2S_FER_1"/>
    <property type="match status" value="1"/>
</dbReference>
<dbReference type="PROSITE" id="PS51085">
    <property type="entry name" value="2FE2S_FER_2"/>
    <property type="match status" value="1"/>
</dbReference>
<dbReference type="Pfam" id="PF00970">
    <property type="entry name" value="FAD_binding_6"/>
    <property type="match status" value="1"/>
</dbReference>
<evidence type="ECO:0000256" key="4">
    <source>
        <dbReference type="ARBA" id="ARBA00022723"/>
    </source>
</evidence>
<comment type="caution">
    <text evidence="12">The sequence shown here is derived from an EMBL/GenBank/DDBJ whole genome shotgun (WGS) entry which is preliminary data.</text>
</comment>
<dbReference type="InterPro" id="IPR039261">
    <property type="entry name" value="FNR_nucleotide-bd"/>
</dbReference>
<dbReference type="PRINTS" id="PR00406">
    <property type="entry name" value="CYTB5RDTASE"/>
</dbReference>
<evidence type="ECO:0000313" key="12">
    <source>
        <dbReference type="EMBL" id="TDP85222.1"/>
    </source>
</evidence>
<comment type="similarity">
    <text evidence="9">In the N-terminal section; belongs to the FAD-binding oxidoreductase type 6 family.</text>
</comment>
<protein>
    <submittedName>
        <fullName evidence="12">Ferredoxin-NADP reductase</fullName>
    </submittedName>
</protein>
<dbReference type="SUPFAM" id="SSF52343">
    <property type="entry name" value="Ferredoxin reductase-like, C-terminal NADP-linked domain"/>
    <property type="match status" value="1"/>
</dbReference>
<sequence>MTDATAHLARHLADLQTWDSEADDTLVCTAVVDETHDVRTFVFEPPEPRRFAYRPGQFLTFEFALPSGPVNRCYTISSSPLRPHTVAITVKRVPNGPVSNWLHDHCAPGTAVKAIGPMGEFSCLDDPAPKYLFLSGGSGITPLMAMSRAFADLGRPVDVVFVHAARTPGDIVFRAELDLIARRLPGFRVAHLPERAGGEAGWAGPLGRLSAEFLALVAPDFKERSVWCCGPEPFMNAARSLLGALGHDPRLYHQESFDFAKLASAEPEVAAEVLDAEAAEAAAVPTYDVTFTKLGQTVKVRADQFILAAARDQGVRLAASCTEGLCGTCKAKIVSGTVDMSHKGGIRKKEVDQGLFLPCCSKPKSDLVVDR</sequence>
<dbReference type="InterPro" id="IPR017927">
    <property type="entry name" value="FAD-bd_FR_type"/>
</dbReference>
<feature type="domain" description="2Fe-2S ferredoxin-type" evidence="10">
    <location>
        <begin position="287"/>
        <end position="371"/>
    </location>
</feature>
<keyword evidence="13" id="KW-1185">Reference proteome</keyword>
<evidence type="ECO:0000256" key="8">
    <source>
        <dbReference type="ARBA" id="ARBA00023014"/>
    </source>
</evidence>
<dbReference type="AlphaFoldDB" id="A0A4R6RG43"/>
<accession>A0A4R6RG43</accession>
<feature type="domain" description="FAD-binding FR-type" evidence="11">
    <location>
        <begin position="21"/>
        <end position="124"/>
    </location>
</feature>
<dbReference type="InterPro" id="IPR036010">
    <property type="entry name" value="2Fe-2S_ferredoxin-like_sf"/>
</dbReference>
<evidence type="ECO:0000256" key="6">
    <source>
        <dbReference type="ARBA" id="ARBA00023002"/>
    </source>
</evidence>
<dbReference type="InterPro" id="IPR008333">
    <property type="entry name" value="Cbr1-like_FAD-bd_dom"/>
</dbReference>
<dbReference type="CDD" id="cd06215">
    <property type="entry name" value="FNR_iron_sulfur_binding_1"/>
    <property type="match status" value="1"/>
</dbReference>
<keyword evidence="7" id="KW-0408">Iron</keyword>
<dbReference type="PROSITE" id="PS51384">
    <property type="entry name" value="FAD_FR"/>
    <property type="match status" value="1"/>
</dbReference>
<evidence type="ECO:0000313" key="13">
    <source>
        <dbReference type="Proteomes" id="UP000294547"/>
    </source>
</evidence>
<dbReference type="Gene3D" id="3.10.20.30">
    <property type="match status" value="1"/>
</dbReference>
<dbReference type="Pfam" id="PF00175">
    <property type="entry name" value="NAD_binding_1"/>
    <property type="match status" value="1"/>
</dbReference>
<dbReference type="InterPro" id="IPR001433">
    <property type="entry name" value="OxRdtase_FAD/NAD-bd"/>
</dbReference>
<evidence type="ECO:0000256" key="1">
    <source>
        <dbReference type="ARBA" id="ARBA00001974"/>
    </source>
</evidence>
<evidence type="ECO:0000256" key="5">
    <source>
        <dbReference type="ARBA" id="ARBA00022827"/>
    </source>
</evidence>
<evidence type="ECO:0000256" key="9">
    <source>
        <dbReference type="ARBA" id="ARBA00061434"/>
    </source>
</evidence>
<dbReference type="SUPFAM" id="SSF63380">
    <property type="entry name" value="Riboflavin synthase domain-like"/>
    <property type="match status" value="1"/>
</dbReference>
<dbReference type="GO" id="GO:0051537">
    <property type="term" value="F:2 iron, 2 sulfur cluster binding"/>
    <property type="evidence" value="ECO:0007669"/>
    <property type="project" value="UniProtKB-KW"/>
</dbReference>
<dbReference type="InterPro" id="IPR017938">
    <property type="entry name" value="Riboflavin_synthase-like_b-brl"/>
</dbReference>
<evidence type="ECO:0000256" key="3">
    <source>
        <dbReference type="ARBA" id="ARBA00022714"/>
    </source>
</evidence>
<dbReference type="InterPro" id="IPR012675">
    <property type="entry name" value="Beta-grasp_dom_sf"/>
</dbReference>
<dbReference type="GO" id="GO:0046872">
    <property type="term" value="F:metal ion binding"/>
    <property type="evidence" value="ECO:0007669"/>
    <property type="project" value="UniProtKB-KW"/>
</dbReference>
<keyword evidence="2" id="KW-0285">Flavoprotein</keyword>
<dbReference type="PANTHER" id="PTHR47354:SF6">
    <property type="entry name" value="NADH OXIDOREDUCTASE HCR"/>
    <property type="match status" value="1"/>
</dbReference>
<keyword evidence="4" id="KW-0479">Metal-binding</keyword>
<dbReference type="PANTHER" id="PTHR47354">
    <property type="entry name" value="NADH OXIDOREDUCTASE HCR"/>
    <property type="match status" value="1"/>
</dbReference>
<dbReference type="Gene3D" id="3.40.50.80">
    <property type="entry name" value="Nucleotide-binding domain of ferredoxin-NADP reductase (FNR) module"/>
    <property type="match status" value="1"/>
</dbReference>
<keyword evidence="5" id="KW-0274">FAD</keyword>
<dbReference type="InterPro" id="IPR050415">
    <property type="entry name" value="MRET"/>
</dbReference>
<gene>
    <name evidence="12" type="ORF">EDD54_2070</name>
</gene>
<comment type="cofactor">
    <cofactor evidence="1">
        <name>FAD</name>
        <dbReference type="ChEBI" id="CHEBI:57692"/>
    </cofactor>
</comment>
<dbReference type="OrthoDB" id="9796486at2"/>
<name>A0A4R6RG43_9HYPH</name>
<dbReference type="Gene3D" id="2.40.30.10">
    <property type="entry name" value="Translation factors"/>
    <property type="match status" value="1"/>
</dbReference>
<dbReference type="EMBL" id="SNXY01000007">
    <property type="protein sequence ID" value="TDP85222.1"/>
    <property type="molecule type" value="Genomic_DNA"/>
</dbReference>
<dbReference type="GO" id="GO:0016491">
    <property type="term" value="F:oxidoreductase activity"/>
    <property type="evidence" value="ECO:0007669"/>
    <property type="project" value="UniProtKB-KW"/>
</dbReference>
<evidence type="ECO:0000256" key="2">
    <source>
        <dbReference type="ARBA" id="ARBA00022630"/>
    </source>
</evidence>
<proteinExistence type="inferred from homology"/>
<keyword evidence="6" id="KW-0560">Oxidoreductase</keyword>
<dbReference type="SUPFAM" id="SSF54292">
    <property type="entry name" value="2Fe-2S ferredoxin-like"/>
    <property type="match status" value="1"/>
</dbReference>
<evidence type="ECO:0000259" key="10">
    <source>
        <dbReference type="PROSITE" id="PS51085"/>
    </source>
</evidence>
<reference evidence="12 13" key="1">
    <citation type="submission" date="2019-03" db="EMBL/GenBank/DDBJ databases">
        <title>Genomic Encyclopedia of Type Strains, Phase IV (KMG-IV): sequencing the most valuable type-strain genomes for metagenomic binning, comparative biology and taxonomic classification.</title>
        <authorList>
            <person name="Goeker M."/>
        </authorList>
    </citation>
    <scope>NUCLEOTIDE SEQUENCE [LARGE SCALE GENOMIC DNA]</scope>
    <source>
        <strain evidence="12 13">DSM 102969</strain>
    </source>
</reference>
<keyword evidence="8" id="KW-0411">Iron-sulfur</keyword>
<dbReference type="InterPro" id="IPR001041">
    <property type="entry name" value="2Fe-2S_ferredoxin-type"/>
</dbReference>
<dbReference type="Proteomes" id="UP000294547">
    <property type="component" value="Unassembled WGS sequence"/>
</dbReference>
<dbReference type="InterPro" id="IPR006058">
    <property type="entry name" value="2Fe2S_fd_BS"/>
</dbReference>